<evidence type="ECO:0000313" key="2">
    <source>
        <dbReference type="Proteomes" id="UP000256269"/>
    </source>
</evidence>
<dbReference type="EMBL" id="QUNO01000006">
    <property type="protein sequence ID" value="REH47343.1"/>
    <property type="molecule type" value="Genomic_DNA"/>
</dbReference>
<dbReference type="Gene3D" id="3.40.50.10770">
    <property type="entry name" value="Hypothetical protein VC1899 like domain (Restriction endonuclease-like)"/>
    <property type="match status" value="1"/>
</dbReference>
<gene>
    <name evidence="1" type="ORF">BCF44_106508</name>
</gene>
<reference evidence="1 2" key="1">
    <citation type="submission" date="2018-08" db="EMBL/GenBank/DDBJ databases">
        <title>Genomic Encyclopedia of Archaeal and Bacterial Type Strains, Phase II (KMG-II): from individual species to whole genera.</title>
        <authorList>
            <person name="Goeker M."/>
        </authorList>
    </citation>
    <scope>NUCLEOTIDE SEQUENCE [LARGE SCALE GENOMIC DNA]</scope>
    <source>
        <strain evidence="1 2">DSM 45791</strain>
    </source>
</reference>
<name>A0A3E0HLJ2_9PSEU</name>
<sequence>MSLLLHVIPVGLSLDMQVTQKRIVHGADRQLLARTLTPRMLGTRGGPANPVRAALRQATAGPDDPADGPLDAATLLGPARDLVSALRAHPQLCAEWTSVHAELDAQPAGDPHQGHAYLVLASDTAEGLRTATLVAHGLAEATPVRYTDDPGTTPFRRGLIRPGEVVLCRIPGLDFADEHGLGAATWDALGAIGNVAAASALNPALAARWRVVLHLSGGYKALIPYLLVMAEAMNSVFHDPERGGEHPPVIEAVMLQEYSEGRRLAVPVRSFQNALYAELVALARHARAGTLASITSGSLLGLCLDQHKQLTPMGRIMVAVL</sequence>
<comment type="caution">
    <text evidence="1">The sequence shown here is derived from an EMBL/GenBank/DDBJ whole genome shotgun (WGS) entry which is preliminary data.</text>
</comment>
<dbReference type="AlphaFoldDB" id="A0A3E0HLJ2"/>
<accession>A0A3E0HLJ2</accession>
<organism evidence="1 2">
    <name type="scientific">Kutzneria buriramensis</name>
    <dbReference type="NCBI Taxonomy" id="1045776"/>
    <lineage>
        <taxon>Bacteria</taxon>
        <taxon>Bacillati</taxon>
        <taxon>Actinomycetota</taxon>
        <taxon>Actinomycetes</taxon>
        <taxon>Pseudonocardiales</taxon>
        <taxon>Pseudonocardiaceae</taxon>
        <taxon>Kutzneria</taxon>
    </lineage>
</organism>
<proteinExistence type="predicted"/>
<dbReference type="RefSeq" id="WP_116175944.1">
    <property type="nucleotide sequence ID" value="NZ_CP144375.1"/>
</dbReference>
<evidence type="ECO:0000313" key="1">
    <source>
        <dbReference type="EMBL" id="REH47343.1"/>
    </source>
</evidence>
<dbReference type="OrthoDB" id="3699878at2"/>
<dbReference type="Proteomes" id="UP000256269">
    <property type="component" value="Unassembled WGS sequence"/>
</dbReference>
<protein>
    <submittedName>
        <fullName evidence="1">Uncharacterized protein</fullName>
    </submittedName>
</protein>
<keyword evidence="2" id="KW-1185">Reference proteome</keyword>